<dbReference type="GO" id="GO:0004386">
    <property type="term" value="F:helicase activity"/>
    <property type="evidence" value="ECO:0007669"/>
    <property type="project" value="UniProtKB-KW"/>
</dbReference>
<evidence type="ECO:0000313" key="2">
    <source>
        <dbReference type="EMBL" id="HFM96786.1"/>
    </source>
</evidence>
<dbReference type="Gene3D" id="2.20.70.10">
    <property type="match status" value="1"/>
</dbReference>
<dbReference type="AlphaFoldDB" id="A0A7C3KBL8"/>
<gene>
    <name evidence="2" type="ORF">ENR64_03285</name>
</gene>
<feature type="domain" description="Nudix hydrolase N-terminal" evidence="1">
    <location>
        <begin position="7"/>
        <end position="35"/>
    </location>
</feature>
<evidence type="ECO:0000259" key="1">
    <source>
        <dbReference type="Pfam" id="PF14803"/>
    </source>
</evidence>
<dbReference type="Pfam" id="PF14803">
    <property type="entry name" value="Zn_ribbon_Nudix"/>
    <property type="match status" value="1"/>
</dbReference>
<proteinExistence type="predicted"/>
<keyword evidence="2" id="KW-0547">Nucleotide-binding</keyword>
<protein>
    <submittedName>
        <fullName evidence="2">Replication restart DNA helicase PriA</fullName>
    </submittedName>
</protein>
<keyword evidence="2" id="KW-0347">Helicase</keyword>
<keyword evidence="2" id="KW-0067">ATP-binding</keyword>
<sequence>MNITQIFCPNCGSHAERHHLEEDGLIRTQCHACDYLMITCDKTNRVIEAYAPGLYANK</sequence>
<accession>A0A7C3KBL8</accession>
<name>A0A7C3KBL8_9CYAN</name>
<comment type="caution">
    <text evidence="2">The sequence shown here is derived from an EMBL/GenBank/DDBJ whole genome shotgun (WGS) entry which is preliminary data.</text>
</comment>
<keyword evidence="2" id="KW-0378">Hydrolase</keyword>
<reference evidence="2" key="1">
    <citation type="journal article" date="2020" name="mSystems">
        <title>Genome- and Community-Level Interaction Insights into Carbon Utilization and Element Cycling Functions of Hydrothermarchaeota in Hydrothermal Sediment.</title>
        <authorList>
            <person name="Zhou Z."/>
            <person name="Liu Y."/>
            <person name="Xu W."/>
            <person name="Pan J."/>
            <person name="Luo Z.H."/>
            <person name="Li M."/>
        </authorList>
    </citation>
    <scope>NUCLEOTIDE SEQUENCE [LARGE SCALE GENOMIC DNA]</scope>
    <source>
        <strain evidence="2">SpSt-418</strain>
    </source>
</reference>
<organism evidence="2">
    <name type="scientific">Oscillatoriales cyanobacterium SpSt-418</name>
    <dbReference type="NCBI Taxonomy" id="2282169"/>
    <lineage>
        <taxon>Bacteria</taxon>
        <taxon>Bacillati</taxon>
        <taxon>Cyanobacteriota</taxon>
        <taxon>Cyanophyceae</taxon>
        <taxon>Oscillatoriophycideae</taxon>
        <taxon>Oscillatoriales</taxon>
    </lineage>
</organism>
<dbReference type="EMBL" id="DSRU01000044">
    <property type="protein sequence ID" value="HFM96786.1"/>
    <property type="molecule type" value="Genomic_DNA"/>
</dbReference>
<dbReference type="InterPro" id="IPR029401">
    <property type="entry name" value="Nudix_N"/>
</dbReference>